<evidence type="ECO:0008006" key="2">
    <source>
        <dbReference type="Google" id="ProtNLM"/>
    </source>
</evidence>
<dbReference type="EMBL" id="LAZR01000768">
    <property type="protein sequence ID" value="KKN58280.1"/>
    <property type="molecule type" value="Genomic_DNA"/>
</dbReference>
<sequence>MAQTRSFWKNGVMGFFDEDNNSDYRTGVWADCPLLAIEADPSLAYVYMEDFLAFETITDANPPTSASWTWTQGANTNGGAAILAGAGGLLEIDCESTTQHEGMHAQLAVAPFKLAANKDLWYECRVRVTDTFDKIQFFAGLAKLDTTLMKNDGDLDTGSDYVGFGVETTLAGVTSFYICKDTAELKDSMGTTGTLPEADWMRFGFHVDGTTGIHAFVDGDEQTLTNVVYTGIPTTDALSPVFVCQTDATNDPLLVIDWVRCVQLR</sequence>
<reference evidence="1" key="1">
    <citation type="journal article" date="2015" name="Nature">
        <title>Complex archaea that bridge the gap between prokaryotes and eukaryotes.</title>
        <authorList>
            <person name="Spang A."/>
            <person name="Saw J.H."/>
            <person name="Jorgensen S.L."/>
            <person name="Zaremba-Niedzwiedzka K."/>
            <person name="Martijn J."/>
            <person name="Lind A.E."/>
            <person name="van Eijk R."/>
            <person name="Schleper C."/>
            <person name="Guy L."/>
            <person name="Ettema T.J."/>
        </authorList>
    </citation>
    <scope>NUCLEOTIDE SEQUENCE</scope>
</reference>
<name>A0A0F9RP47_9ZZZZ</name>
<gene>
    <name evidence="1" type="ORF">LCGC14_0553600</name>
</gene>
<accession>A0A0F9RP47</accession>
<dbReference type="AlphaFoldDB" id="A0A0F9RP47"/>
<organism evidence="1">
    <name type="scientific">marine sediment metagenome</name>
    <dbReference type="NCBI Taxonomy" id="412755"/>
    <lineage>
        <taxon>unclassified sequences</taxon>
        <taxon>metagenomes</taxon>
        <taxon>ecological metagenomes</taxon>
    </lineage>
</organism>
<proteinExistence type="predicted"/>
<evidence type="ECO:0000313" key="1">
    <source>
        <dbReference type="EMBL" id="KKN58280.1"/>
    </source>
</evidence>
<protein>
    <recommendedName>
        <fullName evidence="2">GH16 domain-containing protein</fullName>
    </recommendedName>
</protein>
<comment type="caution">
    <text evidence="1">The sequence shown here is derived from an EMBL/GenBank/DDBJ whole genome shotgun (WGS) entry which is preliminary data.</text>
</comment>